<dbReference type="PANTHER" id="PTHR45947:SF3">
    <property type="entry name" value="SULFOQUINOVOSYL TRANSFERASE SQD2"/>
    <property type="match status" value="1"/>
</dbReference>
<organism evidence="3 4">
    <name type="scientific">Paenibacillus paeoniae</name>
    <dbReference type="NCBI Taxonomy" id="2292705"/>
    <lineage>
        <taxon>Bacteria</taxon>
        <taxon>Bacillati</taxon>
        <taxon>Bacillota</taxon>
        <taxon>Bacilli</taxon>
        <taxon>Bacillales</taxon>
        <taxon>Paenibacillaceae</taxon>
        <taxon>Paenibacillus</taxon>
    </lineage>
</organism>
<dbReference type="CDD" id="cd03808">
    <property type="entry name" value="GT4_CapM-like"/>
    <property type="match status" value="1"/>
</dbReference>
<dbReference type="Proteomes" id="UP000261905">
    <property type="component" value="Unassembled WGS sequence"/>
</dbReference>
<sequence>MMSPKILFCATVDYHFKAFHLPVMEWFRKMGWEVHIAARGELDIPHVDRKFNIPIHRSPMKAENVKAYRELRSIIDSEGYAIIHAHTPVGGALARIAARGARKRGTKVIYTAHGFHFHKGSPLSSWLLYYPVEKLLASMTDSLITINHEDYMRAIESRFRAGRIHHIHGVGVHTGRFAPLLPEEKRAMRDRFNYTPHHFLMIYAAEFNANKNHELLLRAMSKLKDNVPSARLLLAGEGPMLDECRALAVQLGIAPQVDFLGYRNDLNQLLPMCDVAVASSLREGLPVNIMEAMACGLPVVATRNRGHGELVQEGKSGFIVGPDEPDEFASRLLLLFRFRDTRIHMGEYGLARVKQYSLDRVLEELKELYKPMMEARDEAHYQYHRSYI</sequence>
<dbReference type="OrthoDB" id="9806653at2"/>
<evidence type="ECO:0000259" key="2">
    <source>
        <dbReference type="Pfam" id="PF13579"/>
    </source>
</evidence>
<reference evidence="3 4" key="1">
    <citation type="submission" date="2018-08" db="EMBL/GenBank/DDBJ databases">
        <title>Paenibacillus sp. M4BSY-1, whole genome shotgun sequence.</title>
        <authorList>
            <person name="Tuo L."/>
        </authorList>
    </citation>
    <scope>NUCLEOTIDE SEQUENCE [LARGE SCALE GENOMIC DNA]</scope>
    <source>
        <strain evidence="3 4">M4BSY-1</strain>
    </source>
</reference>
<dbReference type="Pfam" id="PF00534">
    <property type="entry name" value="Glycos_transf_1"/>
    <property type="match status" value="1"/>
</dbReference>
<keyword evidence="4" id="KW-1185">Reference proteome</keyword>
<dbReference type="InterPro" id="IPR028098">
    <property type="entry name" value="Glyco_trans_4-like_N"/>
</dbReference>
<comment type="caution">
    <text evidence="3">The sequence shown here is derived from an EMBL/GenBank/DDBJ whole genome shotgun (WGS) entry which is preliminary data.</text>
</comment>
<dbReference type="InterPro" id="IPR001296">
    <property type="entry name" value="Glyco_trans_1"/>
</dbReference>
<feature type="domain" description="Glycosyl transferase family 1" evidence="1">
    <location>
        <begin position="198"/>
        <end position="349"/>
    </location>
</feature>
<gene>
    <name evidence="3" type="ORF">DX130_01590</name>
</gene>
<evidence type="ECO:0000313" key="4">
    <source>
        <dbReference type="Proteomes" id="UP000261905"/>
    </source>
</evidence>
<proteinExistence type="predicted"/>
<dbReference type="GO" id="GO:0016757">
    <property type="term" value="F:glycosyltransferase activity"/>
    <property type="evidence" value="ECO:0007669"/>
    <property type="project" value="InterPro"/>
</dbReference>
<dbReference type="AlphaFoldDB" id="A0A371PJG9"/>
<dbReference type="RefSeq" id="WP_116042298.1">
    <property type="nucleotide sequence ID" value="NZ_QUBQ01000001.1"/>
</dbReference>
<dbReference type="Pfam" id="PF13579">
    <property type="entry name" value="Glyco_trans_4_4"/>
    <property type="match status" value="1"/>
</dbReference>
<accession>A0A371PJG9</accession>
<protein>
    <submittedName>
        <fullName evidence="3">Glycosyltransferase family 1 protein</fullName>
    </submittedName>
</protein>
<keyword evidence="3" id="KW-0808">Transferase</keyword>
<dbReference type="SUPFAM" id="SSF53756">
    <property type="entry name" value="UDP-Glycosyltransferase/glycogen phosphorylase"/>
    <property type="match status" value="1"/>
</dbReference>
<evidence type="ECO:0000313" key="3">
    <source>
        <dbReference type="EMBL" id="REK75799.1"/>
    </source>
</evidence>
<feature type="domain" description="Glycosyltransferase subfamily 4-like N-terminal" evidence="2">
    <location>
        <begin position="24"/>
        <end position="167"/>
    </location>
</feature>
<dbReference type="Gene3D" id="3.40.50.2000">
    <property type="entry name" value="Glycogen Phosphorylase B"/>
    <property type="match status" value="2"/>
</dbReference>
<name>A0A371PJG9_9BACL</name>
<dbReference type="EMBL" id="QUBQ01000001">
    <property type="protein sequence ID" value="REK75799.1"/>
    <property type="molecule type" value="Genomic_DNA"/>
</dbReference>
<dbReference type="InterPro" id="IPR050194">
    <property type="entry name" value="Glycosyltransferase_grp1"/>
</dbReference>
<evidence type="ECO:0000259" key="1">
    <source>
        <dbReference type="Pfam" id="PF00534"/>
    </source>
</evidence>
<dbReference type="PANTHER" id="PTHR45947">
    <property type="entry name" value="SULFOQUINOVOSYL TRANSFERASE SQD2"/>
    <property type="match status" value="1"/>
</dbReference>